<gene>
    <name evidence="1" type="ORF">RRG08_052888</name>
</gene>
<proteinExistence type="predicted"/>
<dbReference type="EMBL" id="JAWDGP010004109">
    <property type="protein sequence ID" value="KAK3767745.1"/>
    <property type="molecule type" value="Genomic_DNA"/>
</dbReference>
<evidence type="ECO:0000313" key="1">
    <source>
        <dbReference type="EMBL" id="KAK3767745.1"/>
    </source>
</evidence>
<sequence length="116" mass="12856">MVVILLGTKQEKGVRGWLGLWHLPGHITLLGDAGRRGVGRLKQWTELDTSGGGEVTVLTTGCRSRVHTTPHVRLKQWTELDTSGGRRGGHRADHRMKISCPHHATRQTQTVDRTGH</sequence>
<protein>
    <submittedName>
        <fullName evidence="1">Uncharacterized protein</fullName>
    </submittedName>
</protein>
<reference evidence="1" key="1">
    <citation type="journal article" date="2023" name="G3 (Bethesda)">
        <title>A reference genome for the long-term kleptoplast-retaining sea slug Elysia crispata morphotype clarki.</title>
        <authorList>
            <person name="Eastman K.E."/>
            <person name="Pendleton A.L."/>
            <person name="Shaikh M.A."/>
            <person name="Suttiyut T."/>
            <person name="Ogas R."/>
            <person name="Tomko P."/>
            <person name="Gavelis G."/>
            <person name="Widhalm J.R."/>
            <person name="Wisecaver J.H."/>
        </authorList>
    </citation>
    <scope>NUCLEOTIDE SEQUENCE</scope>
    <source>
        <strain evidence="1">ECLA1</strain>
    </source>
</reference>
<accession>A0AAE1DF95</accession>
<evidence type="ECO:0000313" key="2">
    <source>
        <dbReference type="Proteomes" id="UP001283361"/>
    </source>
</evidence>
<dbReference type="AlphaFoldDB" id="A0AAE1DF95"/>
<name>A0AAE1DF95_9GAST</name>
<dbReference type="Proteomes" id="UP001283361">
    <property type="component" value="Unassembled WGS sequence"/>
</dbReference>
<keyword evidence="2" id="KW-1185">Reference proteome</keyword>
<organism evidence="1 2">
    <name type="scientific">Elysia crispata</name>
    <name type="common">lettuce slug</name>
    <dbReference type="NCBI Taxonomy" id="231223"/>
    <lineage>
        <taxon>Eukaryota</taxon>
        <taxon>Metazoa</taxon>
        <taxon>Spiralia</taxon>
        <taxon>Lophotrochozoa</taxon>
        <taxon>Mollusca</taxon>
        <taxon>Gastropoda</taxon>
        <taxon>Heterobranchia</taxon>
        <taxon>Euthyneura</taxon>
        <taxon>Panpulmonata</taxon>
        <taxon>Sacoglossa</taxon>
        <taxon>Placobranchoidea</taxon>
        <taxon>Plakobranchidae</taxon>
        <taxon>Elysia</taxon>
    </lineage>
</organism>
<comment type="caution">
    <text evidence="1">The sequence shown here is derived from an EMBL/GenBank/DDBJ whole genome shotgun (WGS) entry which is preliminary data.</text>
</comment>